<dbReference type="Pfam" id="PF11172">
    <property type="entry name" value="DUF2959"/>
    <property type="match status" value="1"/>
</dbReference>
<feature type="chain" id="PRO_5017677692" evidence="2">
    <location>
        <begin position="27"/>
        <end position="216"/>
    </location>
</feature>
<protein>
    <submittedName>
        <fullName evidence="3">DUF2959 domain-containing protein</fullName>
    </submittedName>
</protein>
<dbReference type="AlphaFoldDB" id="A0A3E0U250"/>
<organism evidence="3 4">
    <name type="scientific">Thalassotalea euphylliae</name>
    <dbReference type="NCBI Taxonomy" id="1655234"/>
    <lineage>
        <taxon>Bacteria</taxon>
        <taxon>Pseudomonadati</taxon>
        <taxon>Pseudomonadota</taxon>
        <taxon>Gammaproteobacteria</taxon>
        <taxon>Alteromonadales</taxon>
        <taxon>Colwelliaceae</taxon>
        <taxon>Thalassotalea</taxon>
    </lineage>
</organism>
<evidence type="ECO:0000313" key="4">
    <source>
        <dbReference type="Proteomes" id="UP000256899"/>
    </source>
</evidence>
<dbReference type="RefSeq" id="WP_116015619.1">
    <property type="nucleotide sequence ID" value="NZ_QUOT01000001.1"/>
</dbReference>
<dbReference type="Proteomes" id="UP000256899">
    <property type="component" value="Unassembled WGS sequence"/>
</dbReference>
<feature type="signal peptide" evidence="2">
    <location>
        <begin position="1"/>
        <end position="26"/>
    </location>
</feature>
<proteinExistence type="predicted"/>
<gene>
    <name evidence="3" type="ORF">DXX94_10240</name>
</gene>
<comment type="caution">
    <text evidence="3">The sequence shown here is derived from an EMBL/GenBank/DDBJ whole genome shotgun (WGS) entry which is preliminary data.</text>
</comment>
<accession>A0A3E0U250</accession>
<reference evidence="4" key="1">
    <citation type="submission" date="2018-08" db="EMBL/GenBank/DDBJ databases">
        <title>Thalassotalea euphylliae genome.</title>
        <authorList>
            <person name="Summers S."/>
            <person name="Rice S.A."/>
            <person name="Freckelton M.L."/>
            <person name="Nedved B.T."/>
            <person name="Hadfield M.G."/>
        </authorList>
    </citation>
    <scope>NUCLEOTIDE SEQUENCE [LARGE SCALE GENOMIC DNA]</scope>
    <source>
        <strain evidence="4">H3</strain>
    </source>
</reference>
<feature type="coiled-coil region" evidence="1">
    <location>
        <begin position="35"/>
        <end position="62"/>
    </location>
</feature>
<dbReference type="PROSITE" id="PS51257">
    <property type="entry name" value="PROKAR_LIPOPROTEIN"/>
    <property type="match status" value="1"/>
</dbReference>
<keyword evidence="4" id="KW-1185">Reference proteome</keyword>
<dbReference type="EMBL" id="QUOT01000001">
    <property type="protein sequence ID" value="REL31061.1"/>
    <property type="molecule type" value="Genomic_DNA"/>
</dbReference>
<keyword evidence="2" id="KW-0732">Signal</keyword>
<evidence type="ECO:0000313" key="3">
    <source>
        <dbReference type="EMBL" id="REL31061.1"/>
    </source>
</evidence>
<evidence type="ECO:0000256" key="1">
    <source>
        <dbReference type="SAM" id="Coils"/>
    </source>
</evidence>
<name>A0A3E0U250_9GAMM</name>
<feature type="coiled-coil region" evidence="1">
    <location>
        <begin position="126"/>
        <end position="153"/>
    </location>
</feature>
<sequence length="216" mass="24262">MRITNLLKIAALVLLLQGCQSAYYSAMESFGKHKRDLLADEVENAQEAQQEAQQQFASALEQLSTLIAFDGGDLQDQFEATEAQYEASVDAADAVSERIDNIENVAYALFNEWADEIEQYSSAKLKRQSESQLRDTQRRYQRLLRAMQRAEGKMAPVLAALKDNTLYLKHNLNAKAIGALEGEYQDIKTDINALISEMNKAIKESQQFLSSLSTEN</sequence>
<dbReference type="InterPro" id="IPR021342">
    <property type="entry name" value="DUF2959"/>
</dbReference>
<evidence type="ECO:0000256" key="2">
    <source>
        <dbReference type="SAM" id="SignalP"/>
    </source>
</evidence>
<keyword evidence="1" id="KW-0175">Coiled coil</keyword>